<dbReference type="AlphaFoldDB" id="A0A843VHB7"/>
<comment type="caution">
    <text evidence="2">The sequence shown here is derived from an EMBL/GenBank/DDBJ whole genome shotgun (WGS) entry which is preliminary data.</text>
</comment>
<gene>
    <name evidence="2" type="ORF">Taro_025350</name>
</gene>
<name>A0A843VHB7_COLES</name>
<evidence type="ECO:0000313" key="2">
    <source>
        <dbReference type="EMBL" id="MQL92724.1"/>
    </source>
</evidence>
<dbReference type="Proteomes" id="UP000652761">
    <property type="component" value="Unassembled WGS sequence"/>
</dbReference>
<sequence>MDVEDLSLIINLHHHFAFSTTFTFTFTYFSGYSCAFRCPPFAFASRTTFIFASSCAFRYTYLIISLAGSHPPVVDHPDSGPSETNGRQLIAIIYSDGRPMKFEPQDVTQSITKALLQYLPGPITQWKEYPRETSHHFATEREVADARTTWNKIAANRFTDYLNKHKAAAKKTSGNFDDPLMWKGRGPPSIRRDYWDAMCDKWATEDFRHRSRIAAENQTKMPEATLHTSGSISFGRQKRKMEKEKGGPVSYKELFEHTHRKKNTGDFVSQKVKEVMETYAEQMVDRHGGDSTQHPEFDAMAWLAATGQPRKGRVFGFGSGLDADRVISSSQDSHGSTIATTPPHSSTLPNDQVREVVFDALNSWLTQTLVPTLQTMGVSLRSPASVASSGASFILTSLLQPVHRTTKFGNLQNFP</sequence>
<evidence type="ECO:0000256" key="1">
    <source>
        <dbReference type="SAM" id="MobiDB-lite"/>
    </source>
</evidence>
<dbReference type="InterPro" id="IPR004252">
    <property type="entry name" value="Probable_transposase_24"/>
</dbReference>
<protein>
    <recommendedName>
        <fullName evidence="4">Transposase</fullName>
    </recommendedName>
</protein>
<keyword evidence="3" id="KW-1185">Reference proteome</keyword>
<feature type="region of interest" description="Disordered" evidence="1">
    <location>
        <begin position="328"/>
        <end position="349"/>
    </location>
</feature>
<dbReference type="Pfam" id="PF03004">
    <property type="entry name" value="Transposase_24"/>
    <property type="match status" value="1"/>
</dbReference>
<dbReference type="EMBL" id="NMUH01001479">
    <property type="protein sequence ID" value="MQL92724.1"/>
    <property type="molecule type" value="Genomic_DNA"/>
</dbReference>
<accession>A0A843VHB7</accession>
<organism evidence="2 3">
    <name type="scientific">Colocasia esculenta</name>
    <name type="common">Wild taro</name>
    <name type="synonym">Arum esculentum</name>
    <dbReference type="NCBI Taxonomy" id="4460"/>
    <lineage>
        <taxon>Eukaryota</taxon>
        <taxon>Viridiplantae</taxon>
        <taxon>Streptophyta</taxon>
        <taxon>Embryophyta</taxon>
        <taxon>Tracheophyta</taxon>
        <taxon>Spermatophyta</taxon>
        <taxon>Magnoliopsida</taxon>
        <taxon>Liliopsida</taxon>
        <taxon>Araceae</taxon>
        <taxon>Aroideae</taxon>
        <taxon>Colocasieae</taxon>
        <taxon>Colocasia</taxon>
    </lineage>
</organism>
<evidence type="ECO:0008006" key="4">
    <source>
        <dbReference type="Google" id="ProtNLM"/>
    </source>
</evidence>
<proteinExistence type="predicted"/>
<reference evidence="2" key="1">
    <citation type="submission" date="2017-07" db="EMBL/GenBank/DDBJ databases">
        <title>Taro Niue Genome Assembly and Annotation.</title>
        <authorList>
            <person name="Atibalentja N."/>
            <person name="Keating K."/>
            <person name="Fields C.J."/>
        </authorList>
    </citation>
    <scope>NUCLEOTIDE SEQUENCE</scope>
    <source>
        <strain evidence="2">Niue_2</strain>
        <tissue evidence="2">Leaf</tissue>
    </source>
</reference>
<evidence type="ECO:0000313" key="3">
    <source>
        <dbReference type="Proteomes" id="UP000652761"/>
    </source>
</evidence>